<comment type="caution">
    <text evidence="1">The sequence shown here is derived from an EMBL/GenBank/DDBJ whole genome shotgun (WGS) entry which is preliminary data.</text>
</comment>
<sequence>MMVESLPYWLVNIPKDEWPAECPDFLTNVNTKDRGILATPDAQFHRQNWPEVQHFIKTNRIDLFQRVPSEMRRYLAYNAKLRKEHGSVMNFVVKERLHWSDLTPKNPKAFSDPDDIKILYNDWPYGVDKKIVHLVIWTKFNLEDDPATDDLTDVARREIDDYVNKTFCTRLAPENVIWFKNWRSLKSVHAVEHFHVMLCDPDPRFVEEITNGDVALSAKV</sequence>
<dbReference type="AlphaFoldDB" id="A0A5M8Q2Q1"/>
<dbReference type="Proteomes" id="UP000324767">
    <property type="component" value="Unassembled WGS sequence"/>
</dbReference>
<evidence type="ECO:0008006" key="3">
    <source>
        <dbReference type="Google" id="ProtNLM"/>
    </source>
</evidence>
<organism evidence="1 2">
    <name type="scientific">Lasallia pustulata</name>
    <dbReference type="NCBI Taxonomy" id="136370"/>
    <lineage>
        <taxon>Eukaryota</taxon>
        <taxon>Fungi</taxon>
        <taxon>Dikarya</taxon>
        <taxon>Ascomycota</taxon>
        <taxon>Pezizomycotina</taxon>
        <taxon>Lecanoromycetes</taxon>
        <taxon>OSLEUM clade</taxon>
        <taxon>Umbilicariomycetidae</taxon>
        <taxon>Umbilicariales</taxon>
        <taxon>Umbilicariaceae</taxon>
        <taxon>Lasallia</taxon>
    </lineage>
</organism>
<evidence type="ECO:0000313" key="2">
    <source>
        <dbReference type="Proteomes" id="UP000324767"/>
    </source>
</evidence>
<evidence type="ECO:0000313" key="1">
    <source>
        <dbReference type="EMBL" id="KAA6415485.1"/>
    </source>
</evidence>
<dbReference type="Pfam" id="PF12239">
    <property type="entry name" value="DUF3605"/>
    <property type="match status" value="1"/>
</dbReference>
<dbReference type="PANTHER" id="PTHR35020">
    <property type="entry name" value="N-ACETYLGLUCOSAMINE-INDUCED PROTEIN 1"/>
    <property type="match status" value="1"/>
</dbReference>
<dbReference type="OrthoDB" id="10053431at2759"/>
<dbReference type="PANTHER" id="PTHR35020:SF4">
    <property type="entry name" value="N-ACETYLGLUCOSAMINE-INDUCED PROTEIN 1"/>
    <property type="match status" value="1"/>
</dbReference>
<name>A0A5M8Q2Q1_9LECA</name>
<proteinExistence type="predicted"/>
<dbReference type="GO" id="GO:0006044">
    <property type="term" value="P:N-acetylglucosamine metabolic process"/>
    <property type="evidence" value="ECO:0007669"/>
    <property type="project" value="TreeGrafter"/>
</dbReference>
<accession>A0A5M8Q2Q1</accession>
<dbReference type="EMBL" id="VXIT01000001">
    <property type="protein sequence ID" value="KAA6415485.1"/>
    <property type="molecule type" value="Genomic_DNA"/>
</dbReference>
<dbReference type="GO" id="GO:0005737">
    <property type="term" value="C:cytoplasm"/>
    <property type="evidence" value="ECO:0007669"/>
    <property type="project" value="TreeGrafter"/>
</dbReference>
<protein>
    <recommendedName>
        <fullName evidence="3">N-acetylglucosamine-induced protein 1</fullName>
    </recommendedName>
</protein>
<reference evidence="1 2" key="1">
    <citation type="submission" date="2019-09" db="EMBL/GenBank/DDBJ databases">
        <title>The hologenome of the rock-dwelling lichen Lasallia pustulata.</title>
        <authorList>
            <person name="Greshake Tzovaras B."/>
            <person name="Segers F."/>
            <person name="Bicker A."/>
            <person name="Dal Grande F."/>
            <person name="Otte J."/>
            <person name="Hankeln T."/>
            <person name="Schmitt I."/>
            <person name="Ebersberger I."/>
        </authorList>
    </citation>
    <scope>NUCLEOTIDE SEQUENCE [LARGE SCALE GENOMIC DNA]</scope>
    <source>
        <strain evidence="1">A1-1</strain>
    </source>
</reference>
<dbReference type="InterPro" id="IPR022036">
    <property type="entry name" value="DUF3605"/>
</dbReference>
<gene>
    <name evidence="1" type="ORF">FRX48_00200</name>
</gene>